<protein>
    <submittedName>
        <fullName evidence="2">T9SS type A sorting domain-containing protein</fullName>
    </submittedName>
</protein>
<dbReference type="RefSeq" id="WP_151667985.1">
    <property type="nucleotide sequence ID" value="NZ_WBVO01000010.1"/>
</dbReference>
<keyword evidence="3" id="KW-1185">Reference proteome</keyword>
<reference evidence="2 3" key="1">
    <citation type="submission" date="2019-09" db="EMBL/GenBank/DDBJ databases">
        <title>Genomes of family Cryomorphaceae.</title>
        <authorList>
            <person name="Bowman J.P."/>
        </authorList>
    </citation>
    <scope>NUCLEOTIDE SEQUENCE [LARGE SCALE GENOMIC DNA]</scope>
    <source>
        <strain evidence="2 3">LMG 25704</strain>
    </source>
</reference>
<comment type="caution">
    <text evidence="2">The sequence shown here is derived from an EMBL/GenBank/DDBJ whole genome shotgun (WGS) entry which is preliminary data.</text>
</comment>
<evidence type="ECO:0000313" key="3">
    <source>
        <dbReference type="Proteomes" id="UP000468650"/>
    </source>
</evidence>
<gene>
    <name evidence="2" type="ORF">F8C67_11415</name>
</gene>
<dbReference type="OrthoDB" id="2582440at2"/>
<dbReference type="Proteomes" id="UP000468650">
    <property type="component" value="Unassembled WGS sequence"/>
</dbReference>
<sequence>MSVRFAGSESLIRAVQTAFKAIKLQGMHSSNSTVRRGTFFFLVLLSGIVYGQSDLFVSSGDTLVVTPGHILHVNGSASGSGYIDLQADATAYSQLSQTDDVSNSVNLILGKRMASSTDGWRYMAFPFSGTFADLNFNSTMPFIHTANDGGIPARHNFFAWNSTDAGGSAATGWESVSSNHSLPAAASVYLANNGVHDFSQDIQVSGTPFNGEVTFSLYYTLDPAFSGGVQADASGWNYIPNPYPSNLSLNVLLNAACFPGYKAVHVWDQSTGQFVAVLPSGVAINYNTSGSNNNSTTHIAPLEGFWVKADNSGNSLILTNAMRDAEGTATAFYKKDPELLRLNLIDNHGRVDQVVVYFDPAASTSYDLGLEALKRVGDQNAPQMAVIEGAREISIAALPSGSHSLPLKVAVPRANMNYSFALNDDDMDTWSSVELEDKQTGQRYDLRALKTADFNLASNVIDDRFVLHINKSGVAISESEQLDDELQAWQNTEGLLLIQGGAQTEGTVQVCNLNGQVLFTETLERGQDLVLSSSLAPGIYFIYLSKSNSQPLKVLIQ</sequence>
<proteinExistence type="predicted"/>
<dbReference type="NCBIfam" id="TIGR04183">
    <property type="entry name" value="Por_Secre_tail"/>
    <property type="match status" value="1"/>
</dbReference>
<dbReference type="InterPro" id="IPR026444">
    <property type="entry name" value="Secre_tail"/>
</dbReference>
<name>A0A6N6RJL3_9FLAO</name>
<keyword evidence="1" id="KW-0732">Signal</keyword>
<evidence type="ECO:0000256" key="1">
    <source>
        <dbReference type="ARBA" id="ARBA00022729"/>
    </source>
</evidence>
<dbReference type="AlphaFoldDB" id="A0A6N6RJL3"/>
<dbReference type="EMBL" id="WBVO01000010">
    <property type="protein sequence ID" value="KAB2807642.1"/>
    <property type="molecule type" value="Genomic_DNA"/>
</dbReference>
<accession>A0A6N6RJL3</accession>
<organism evidence="2 3">
    <name type="scientific">Phaeocystidibacter luteus</name>
    <dbReference type="NCBI Taxonomy" id="911197"/>
    <lineage>
        <taxon>Bacteria</taxon>
        <taxon>Pseudomonadati</taxon>
        <taxon>Bacteroidota</taxon>
        <taxon>Flavobacteriia</taxon>
        <taxon>Flavobacteriales</taxon>
        <taxon>Phaeocystidibacteraceae</taxon>
        <taxon>Phaeocystidibacter</taxon>
    </lineage>
</organism>
<evidence type="ECO:0000313" key="2">
    <source>
        <dbReference type="EMBL" id="KAB2807642.1"/>
    </source>
</evidence>